<evidence type="ECO:0000313" key="6">
    <source>
        <dbReference type="EMBL" id="KUI62356.1"/>
    </source>
</evidence>
<dbReference type="STRING" id="694573.A0A194VF05"/>
<dbReference type="SUPFAM" id="SSF47874">
    <property type="entry name" value="Annexin"/>
    <property type="match status" value="1"/>
</dbReference>
<comment type="domain">
    <text evidence="4">A pair of annexin repeats may form one binding site for calcium and phospholipid.</text>
</comment>
<comment type="similarity">
    <text evidence="1 4">Belongs to the annexin family.</text>
</comment>
<keyword evidence="7" id="KW-1185">Reference proteome</keyword>
<keyword evidence="4" id="KW-0111">Calcium/phospholipid-binding</keyword>
<organism evidence="6 7">
    <name type="scientific">Cytospora mali</name>
    <name type="common">Apple Valsa canker fungus</name>
    <name type="synonym">Valsa mali</name>
    <dbReference type="NCBI Taxonomy" id="578113"/>
    <lineage>
        <taxon>Eukaryota</taxon>
        <taxon>Fungi</taxon>
        <taxon>Dikarya</taxon>
        <taxon>Ascomycota</taxon>
        <taxon>Pezizomycotina</taxon>
        <taxon>Sordariomycetes</taxon>
        <taxon>Sordariomycetidae</taxon>
        <taxon>Diaporthales</taxon>
        <taxon>Cytosporaceae</taxon>
        <taxon>Cytospora</taxon>
    </lineage>
</organism>
<feature type="compositionally biased region" description="Low complexity" evidence="5">
    <location>
        <begin position="84"/>
        <end position="101"/>
    </location>
</feature>
<name>A0A194VF05_CYTMA</name>
<dbReference type="GO" id="GO:0005544">
    <property type="term" value="F:calcium-dependent phospholipid binding"/>
    <property type="evidence" value="ECO:0007669"/>
    <property type="project" value="UniProtKB-KW"/>
</dbReference>
<dbReference type="InterPro" id="IPR009117">
    <property type="entry name" value="ANX14"/>
</dbReference>
<reference evidence="7" key="1">
    <citation type="submission" date="2014-12" db="EMBL/GenBank/DDBJ databases">
        <title>Genome Sequence of Valsa Canker Pathogens Uncovers a Specific Adaption of Colonization on Woody Bark.</title>
        <authorList>
            <person name="Yin Z."/>
            <person name="Liu H."/>
            <person name="Gao X."/>
            <person name="Li Z."/>
            <person name="Song N."/>
            <person name="Ke X."/>
            <person name="Dai Q."/>
            <person name="Wu Y."/>
            <person name="Sun Y."/>
            <person name="Xu J.-R."/>
            <person name="Kang Z.K."/>
            <person name="Wang L."/>
            <person name="Huang L."/>
        </authorList>
    </citation>
    <scope>NUCLEOTIDE SEQUENCE [LARGE SCALE GENOMIC DNA]</scope>
    <source>
        <strain evidence="7">SXYL134</strain>
    </source>
</reference>
<dbReference type="InterPro" id="IPR037104">
    <property type="entry name" value="Annexin_sf"/>
</dbReference>
<dbReference type="GO" id="GO:0005886">
    <property type="term" value="C:plasma membrane"/>
    <property type="evidence" value="ECO:0007669"/>
    <property type="project" value="TreeGrafter"/>
</dbReference>
<evidence type="ECO:0000256" key="1">
    <source>
        <dbReference type="ARBA" id="ARBA00007831"/>
    </source>
</evidence>
<evidence type="ECO:0000313" key="7">
    <source>
        <dbReference type="Proteomes" id="UP000078576"/>
    </source>
</evidence>
<accession>A0A194VF05</accession>
<dbReference type="GO" id="GO:0005737">
    <property type="term" value="C:cytoplasm"/>
    <property type="evidence" value="ECO:0007669"/>
    <property type="project" value="TreeGrafter"/>
</dbReference>
<dbReference type="GO" id="GO:0005509">
    <property type="term" value="F:calcium ion binding"/>
    <property type="evidence" value="ECO:0007669"/>
    <property type="project" value="InterPro"/>
</dbReference>
<keyword evidence="3 4" id="KW-0041">Annexin</keyword>
<proteinExistence type="inferred from homology"/>
<dbReference type="InterPro" id="IPR001464">
    <property type="entry name" value="Annexin"/>
</dbReference>
<evidence type="ECO:0000256" key="5">
    <source>
        <dbReference type="SAM" id="MobiDB-lite"/>
    </source>
</evidence>
<dbReference type="FunFam" id="1.10.220.10:FF:000005">
    <property type="entry name" value="Annexin"/>
    <property type="match status" value="1"/>
</dbReference>
<dbReference type="AlphaFoldDB" id="A0A194VF05"/>
<feature type="compositionally biased region" description="Pro residues" evidence="5">
    <location>
        <begin position="45"/>
        <end position="66"/>
    </location>
</feature>
<dbReference type="GO" id="GO:0005634">
    <property type="term" value="C:nucleus"/>
    <property type="evidence" value="ECO:0007669"/>
    <property type="project" value="TreeGrafter"/>
</dbReference>
<feature type="compositionally biased region" description="Pro residues" evidence="5">
    <location>
        <begin position="102"/>
        <end position="129"/>
    </location>
</feature>
<dbReference type="Pfam" id="PF00191">
    <property type="entry name" value="Annexin"/>
    <property type="match status" value="4"/>
</dbReference>
<dbReference type="InterPro" id="IPR018502">
    <property type="entry name" value="Annexin_repeat"/>
</dbReference>
<dbReference type="PRINTS" id="PR01813">
    <property type="entry name" value="ANNEXINFUNGI"/>
</dbReference>
<dbReference type="PANTHER" id="PTHR10502:SF102">
    <property type="entry name" value="ANNEXIN B11"/>
    <property type="match status" value="1"/>
</dbReference>
<sequence length="468" mass="51283">MSYGAYPPYGQPPPQGQQWGAPPPVPPHPPQQGQQGYGYGYNQGPPAPHSPYPPAPQNHSPYPPYSQPSSQGYGPPPGGPPPSELYGSPAPAAAHGYYNQHQPPPPGPPPAQYGAPPPHSHSPMPPYGAPPYGGAPQYGSPMGMATYPTPPSPGYGAPQIIAWDPTPSANALRKAMKGFGTNEKVLIDELADKDPFQIQAINDAFQRNHRRNLAADIKDETSGWFEYGLVQLARGPLLADVHLLFDSMSGMGTKEKVLNDVLLGRSNADINAIKSAYRHTFHKDLIAAVKDDLSLKTERHFEIVLSAQRAEDSAPLISADIDRDVDALYSATEGKVGTDEMRVCSILSIRNDNQIRAIARAYKLRYARDLETVIRKEFRGHMEEALIFQLKRAMDKDAHQAELLEAAMAGAGTKDHLLVSRVIRSHWDKNNMRNVSHKYKQIYGQSLAQRVRGETRGDYQRLMLACIG</sequence>
<evidence type="ECO:0000256" key="4">
    <source>
        <dbReference type="RuleBase" id="RU003540"/>
    </source>
</evidence>
<gene>
    <name evidence="6" type="ORF">VP1G_09474</name>
</gene>
<dbReference type="PROSITE" id="PS00223">
    <property type="entry name" value="ANNEXIN_1"/>
    <property type="match status" value="1"/>
</dbReference>
<feature type="compositionally biased region" description="Pro residues" evidence="5">
    <location>
        <begin position="9"/>
        <end position="30"/>
    </location>
</feature>
<keyword evidence="4" id="KW-0106">Calcium</keyword>
<keyword evidence="2 4" id="KW-0677">Repeat</keyword>
<dbReference type="PRINTS" id="PR00196">
    <property type="entry name" value="ANNEXIN"/>
</dbReference>
<protein>
    <recommendedName>
        <fullName evidence="4">Annexin</fullName>
    </recommendedName>
</protein>
<feature type="region of interest" description="Disordered" evidence="5">
    <location>
        <begin position="1"/>
        <end position="132"/>
    </location>
</feature>
<dbReference type="SMART" id="SM00335">
    <property type="entry name" value="ANX"/>
    <property type="match status" value="4"/>
</dbReference>
<dbReference type="InterPro" id="IPR018252">
    <property type="entry name" value="Annexin_repeat_CS"/>
</dbReference>
<feature type="compositionally biased region" description="Pro residues" evidence="5">
    <location>
        <begin position="74"/>
        <end position="83"/>
    </location>
</feature>
<evidence type="ECO:0000256" key="3">
    <source>
        <dbReference type="ARBA" id="ARBA00023216"/>
    </source>
</evidence>
<dbReference type="PANTHER" id="PTHR10502">
    <property type="entry name" value="ANNEXIN"/>
    <property type="match status" value="1"/>
</dbReference>
<dbReference type="Gene3D" id="1.10.220.10">
    <property type="entry name" value="Annexin"/>
    <property type="match status" value="4"/>
</dbReference>
<dbReference type="GO" id="GO:0012506">
    <property type="term" value="C:vesicle membrane"/>
    <property type="evidence" value="ECO:0007669"/>
    <property type="project" value="TreeGrafter"/>
</dbReference>
<dbReference type="GO" id="GO:0001786">
    <property type="term" value="F:phosphatidylserine binding"/>
    <property type="evidence" value="ECO:0007669"/>
    <property type="project" value="TreeGrafter"/>
</dbReference>
<dbReference type="PROSITE" id="PS51897">
    <property type="entry name" value="ANNEXIN_2"/>
    <property type="match status" value="4"/>
</dbReference>
<dbReference type="Proteomes" id="UP000078576">
    <property type="component" value="Unassembled WGS sequence"/>
</dbReference>
<evidence type="ECO:0000256" key="2">
    <source>
        <dbReference type="ARBA" id="ARBA00022737"/>
    </source>
</evidence>
<dbReference type="OrthoDB" id="37886at2759"/>
<dbReference type="EMBL" id="KN714809">
    <property type="protein sequence ID" value="KUI62356.1"/>
    <property type="molecule type" value="Genomic_DNA"/>
</dbReference>